<accession>A0A8X7CC72</accession>
<evidence type="ECO:0000313" key="2">
    <source>
        <dbReference type="Proteomes" id="UP000886998"/>
    </source>
</evidence>
<organism evidence="1 2">
    <name type="scientific">Trichonephila inaurata madagascariensis</name>
    <dbReference type="NCBI Taxonomy" id="2747483"/>
    <lineage>
        <taxon>Eukaryota</taxon>
        <taxon>Metazoa</taxon>
        <taxon>Ecdysozoa</taxon>
        <taxon>Arthropoda</taxon>
        <taxon>Chelicerata</taxon>
        <taxon>Arachnida</taxon>
        <taxon>Araneae</taxon>
        <taxon>Araneomorphae</taxon>
        <taxon>Entelegynae</taxon>
        <taxon>Araneoidea</taxon>
        <taxon>Nephilidae</taxon>
        <taxon>Trichonephila</taxon>
        <taxon>Trichonephila inaurata</taxon>
    </lineage>
</organism>
<evidence type="ECO:0000313" key="1">
    <source>
        <dbReference type="EMBL" id="GFY61353.1"/>
    </source>
</evidence>
<reference evidence="1" key="1">
    <citation type="submission" date="2020-08" db="EMBL/GenBank/DDBJ databases">
        <title>Multicomponent nature underlies the extraordinary mechanical properties of spider dragline silk.</title>
        <authorList>
            <person name="Kono N."/>
            <person name="Nakamura H."/>
            <person name="Mori M."/>
            <person name="Yoshida Y."/>
            <person name="Ohtoshi R."/>
            <person name="Malay A.D."/>
            <person name="Moran D.A.P."/>
            <person name="Tomita M."/>
            <person name="Numata K."/>
            <person name="Arakawa K."/>
        </authorList>
    </citation>
    <scope>NUCLEOTIDE SEQUENCE</scope>
</reference>
<sequence>MPSGATDPDSGIVKDGPFINCRCGNRLIWVIDNPCLFDACKMNFPSRVFRSSLPDGCVRNHENNTTSGSSHILPNIPKENSAAGVLYHICTINSLKEGRS</sequence>
<name>A0A8X7CC72_9ARAC</name>
<proteinExistence type="predicted"/>
<gene>
    <name evidence="1" type="ORF">TNIN_88621</name>
</gene>
<dbReference type="EMBL" id="BMAV01013589">
    <property type="protein sequence ID" value="GFY61353.1"/>
    <property type="molecule type" value="Genomic_DNA"/>
</dbReference>
<dbReference type="Proteomes" id="UP000886998">
    <property type="component" value="Unassembled WGS sequence"/>
</dbReference>
<keyword evidence="2" id="KW-1185">Reference proteome</keyword>
<comment type="caution">
    <text evidence="1">The sequence shown here is derived from an EMBL/GenBank/DDBJ whole genome shotgun (WGS) entry which is preliminary data.</text>
</comment>
<protein>
    <submittedName>
        <fullName evidence="1">Uncharacterized protein</fullName>
    </submittedName>
</protein>
<dbReference type="AlphaFoldDB" id="A0A8X7CC72"/>